<sequence>MYSYFYFIVYSRPGDKGIDVRGVIARIPFVIQCRPVVYELETVVRRQGEDTIGVLVAPSIESFTPGAIEAAETAVYIILTDKTHVVLDLFRLINQRLDERVSKL</sequence>
<evidence type="ECO:0000313" key="1">
    <source>
        <dbReference type="EMBL" id="CAG8656202.1"/>
    </source>
</evidence>
<protein>
    <submittedName>
        <fullName evidence="1">824_t:CDS:1</fullName>
    </submittedName>
</protein>
<accession>A0A9N9E2Q8</accession>
<name>A0A9N9E2Q8_9GLOM</name>
<reference evidence="1" key="1">
    <citation type="submission" date="2021-06" db="EMBL/GenBank/DDBJ databases">
        <authorList>
            <person name="Kallberg Y."/>
            <person name="Tangrot J."/>
            <person name="Rosling A."/>
        </authorList>
    </citation>
    <scope>NUCLEOTIDE SEQUENCE</scope>
    <source>
        <strain evidence="1">MT106</strain>
    </source>
</reference>
<gene>
    <name evidence="1" type="ORF">AGERDE_LOCUS11610</name>
</gene>
<comment type="caution">
    <text evidence="1">The sequence shown here is derived from an EMBL/GenBank/DDBJ whole genome shotgun (WGS) entry which is preliminary data.</text>
</comment>
<evidence type="ECO:0000313" key="2">
    <source>
        <dbReference type="Proteomes" id="UP000789831"/>
    </source>
</evidence>
<proteinExistence type="predicted"/>
<feature type="non-terminal residue" evidence="1">
    <location>
        <position position="104"/>
    </location>
</feature>
<organism evidence="1 2">
    <name type="scientific">Ambispora gerdemannii</name>
    <dbReference type="NCBI Taxonomy" id="144530"/>
    <lineage>
        <taxon>Eukaryota</taxon>
        <taxon>Fungi</taxon>
        <taxon>Fungi incertae sedis</taxon>
        <taxon>Mucoromycota</taxon>
        <taxon>Glomeromycotina</taxon>
        <taxon>Glomeromycetes</taxon>
        <taxon>Archaeosporales</taxon>
        <taxon>Ambisporaceae</taxon>
        <taxon>Ambispora</taxon>
    </lineage>
</organism>
<dbReference type="OrthoDB" id="2400695at2759"/>
<dbReference type="EMBL" id="CAJVPL010005260">
    <property type="protein sequence ID" value="CAG8656202.1"/>
    <property type="molecule type" value="Genomic_DNA"/>
</dbReference>
<keyword evidence="2" id="KW-1185">Reference proteome</keyword>
<dbReference type="AlphaFoldDB" id="A0A9N9E2Q8"/>
<dbReference type="Proteomes" id="UP000789831">
    <property type="component" value="Unassembled WGS sequence"/>
</dbReference>